<comment type="similarity">
    <text evidence="1">Belongs to the FMO family.</text>
</comment>
<evidence type="ECO:0000256" key="2">
    <source>
        <dbReference type="ARBA" id="ARBA00022630"/>
    </source>
</evidence>
<feature type="region of interest" description="Disordered" evidence="5">
    <location>
        <begin position="223"/>
        <end position="247"/>
    </location>
</feature>
<dbReference type="Gene3D" id="3.50.50.60">
    <property type="entry name" value="FAD/NAD(P)-binding domain"/>
    <property type="match status" value="1"/>
</dbReference>
<sequence length="288" mass="33296">MDGAISTDMQQQQQQQRFKKRFSGYHSTQRYPSFPGMYPTEPNTYMSQQVHSHSFREVPEDTKWGNMIVVGVGNSGVDLAVELFMNHCQVHLSVQSDRHVLVTISIPRIHPLMMKPKKRPFQSHTTINSMIHERISTGTISPQRNIRRMGSGKCVQFVDVQVRSGQSPLMNPIPDQSRWIERFKRWKAQAFGLVEGTRLKMESIFGPAIPVFFRLVDPHAWLGDDEEDNDEDDDKDQEKKKEGEKRGETARQMIWGYIRDERYLDSKYLKDESDVLLAKKKVGVKGVD</sequence>
<dbReference type="GO" id="GO:0050661">
    <property type="term" value="F:NADP binding"/>
    <property type="evidence" value="ECO:0007669"/>
    <property type="project" value="InterPro"/>
</dbReference>
<keyword evidence="2" id="KW-0285">Flavoprotein</keyword>
<reference evidence="6" key="1">
    <citation type="journal article" date="2020" name="Fungal Divers.">
        <title>Resolving the Mortierellaceae phylogeny through synthesis of multi-gene phylogenetics and phylogenomics.</title>
        <authorList>
            <person name="Vandepol N."/>
            <person name="Liber J."/>
            <person name="Desiro A."/>
            <person name="Na H."/>
            <person name="Kennedy M."/>
            <person name="Barry K."/>
            <person name="Grigoriev I.V."/>
            <person name="Miller A.N."/>
            <person name="O'Donnell K."/>
            <person name="Stajich J.E."/>
            <person name="Bonito G."/>
        </authorList>
    </citation>
    <scope>NUCLEOTIDE SEQUENCE</scope>
    <source>
        <strain evidence="6">MES-2147</strain>
    </source>
</reference>
<dbReference type="Pfam" id="PF00743">
    <property type="entry name" value="FMO-like"/>
    <property type="match status" value="1"/>
</dbReference>
<accession>A0A9P6STR2</accession>
<dbReference type="InterPro" id="IPR020946">
    <property type="entry name" value="Flavin_mOase-like"/>
</dbReference>
<dbReference type="Proteomes" id="UP000749646">
    <property type="component" value="Unassembled WGS sequence"/>
</dbReference>
<dbReference type="SUPFAM" id="SSF51905">
    <property type="entry name" value="FAD/NAD(P)-binding domain"/>
    <property type="match status" value="1"/>
</dbReference>
<proteinExistence type="inferred from homology"/>
<dbReference type="AlphaFoldDB" id="A0A9P6STR2"/>
<evidence type="ECO:0000256" key="1">
    <source>
        <dbReference type="ARBA" id="ARBA00009183"/>
    </source>
</evidence>
<keyword evidence="3" id="KW-0274">FAD</keyword>
<evidence type="ECO:0000313" key="6">
    <source>
        <dbReference type="EMBL" id="KAG0001872.1"/>
    </source>
</evidence>
<dbReference type="GO" id="GO:0050660">
    <property type="term" value="F:flavin adenine dinucleotide binding"/>
    <property type="evidence" value="ECO:0007669"/>
    <property type="project" value="InterPro"/>
</dbReference>
<keyword evidence="4" id="KW-0560">Oxidoreductase</keyword>
<name>A0A9P6STR2_9FUNG</name>
<dbReference type="GO" id="GO:0004499">
    <property type="term" value="F:N,N-dimethylaniline monooxygenase activity"/>
    <property type="evidence" value="ECO:0007669"/>
    <property type="project" value="InterPro"/>
</dbReference>
<protein>
    <recommendedName>
        <fullName evidence="8">Flavin-containing monooxygenase</fullName>
    </recommendedName>
</protein>
<gene>
    <name evidence="6" type="ORF">BGZ65_003119</name>
</gene>
<feature type="compositionally biased region" description="Acidic residues" evidence="5">
    <location>
        <begin position="223"/>
        <end position="235"/>
    </location>
</feature>
<evidence type="ECO:0000313" key="7">
    <source>
        <dbReference type="Proteomes" id="UP000749646"/>
    </source>
</evidence>
<evidence type="ECO:0000256" key="3">
    <source>
        <dbReference type="ARBA" id="ARBA00022827"/>
    </source>
</evidence>
<organism evidence="6 7">
    <name type="scientific">Modicella reniformis</name>
    <dbReference type="NCBI Taxonomy" id="1440133"/>
    <lineage>
        <taxon>Eukaryota</taxon>
        <taxon>Fungi</taxon>
        <taxon>Fungi incertae sedis</taxon>
        <taxon>Mucoromycota</taxon>
        <taxon>Mortierellomycotina</taxon>
        <taxon>Mortierellomycetes</taxon>
        <taxon>Mortierellales</taxon>
        <taxon>Mortierellaceae</taxon>
        <taxon>Modicella</taxon>
    </lineage>
</organism>
<dbReference type="PANTHER" id="PTHR23023">
    <property type="entry name" value="DIMETHYLANILINE MONOOXYGENASE"/>
    <property type="match status" value="1"/>
</dbReference>
<dbReference type="InterPro" id="IPR036188">
    <property type="entry name" value="FAD/NAD-bd_sf"/>
</dbReference>
<feature type="compositionally biased region" description="Basic and acidic residues" evidence="5">
    <location>
        <begin position="236"/>
        <end position="247"/>
    </location>
</feature>
<dbReference type="InterPro" id="IPR050346">
    <property type="entry name" value="FMO-like"/>
</dbReference>
<evidence type="ECO:0008006" key="8">
    <source>
        <dbReference type="Google" id="ProtNLM"/>
    </source>
</evidence>
<comment type="caution">
    <text evidence="6">The sequence shown here is derived from an EMBL/GenBank/DDBJ whole genome shotgun (WGS) entry which is preliminary data.</text>
</comment>
<dbReference type="EMBL" id="JAAAHW010000489">
    <property type="protein sequence ID" value="KAG0001872.1"/>
    <property type="molecule type" value="Genomic_DNA"/>
</dbReference>
<dbReference type="OrthoDB" id="66881at2759"/>
<keyword evidence="7" id="KW-1185">Reference proteome</keyword>
<evidence type="ECO:0000256" key="4">
    <source>
        <dbReference type="ARBA" id="ARBA00023002"/>
    </source>
</evidence>
<evidence type="ECO:0000256" key="5">
    <source>
        <dbReference type="SAM" id="MobiDB-lite"/>
    </source>
</evidence>